<evidence type="ECO:0000313" key="8">
    <source>
        <dbReference type="EMBL" id="TCK62075.1"/>
    </source>
</evidence>
<sequence length="351" mass="38292">MTDRIGKLQSLIAKSGIDCLFISSLSDIYYLTGFTGSTALLFADRQSAVFLTDGRYEEQIRSELPENIDTIIVTSYQEAVAAVGGRYKKIHVTYACSLLDYETLKGAGCEVDVDRANLVGSLRIIKSPEETAQIRAMYDAAYAGFVNSLSVFVSGNTEDHWAAELEKQMKLSGARTVSFDTIVASGARGALPHGIATRKVVEKNDAVVVDYGCRLNYCSDVTRLVITGDNAEAEKIADIVYTALKKASDFIREGVTAKEADAVARDYIESKGYGKYFNHSLGHGVGIDVHEKPSLNKRDETVLKAGMIVTVEPGIYLPGSLGVRLEDTVLVTENGCENLTAVFDRYIYKTI</sequence>
<dbReference type="InterPro" id="IPR036005">
    <property type="entry name" value="Creatinase/aminopeptidase-like"/>
</dbReference>
<feature type="domain" description="Peptidase M24" evidence="6">
    <location>
        <begin position="133"/>
        <end position="333"/>
    </location>
</feature>
<dbReference type="InterPro" id="IPR050659">
    <property type="entry name" value="Peptidase_M24B"/>
</dbReference>
<gene>
    <name evidence="8" type="ORF">C8D98_0585</name>
</gene>
<evidence type="ECO:0000256" key="2">
    <source>
        <dbReference type="ARBA" id="ARBA00022723"/>
    </source>
</evidence>
<comment type="caution">
    <text evidence="8">The sequence shown here is derived from an EMBL/GenBank/DDBJ whole genome shotgun (WGS) entry which is preliminary data.</text>
</comment>
<dbReference type="AlphaFoldDB" id="A0A4R1KC29"/>
<dbReference type="PANTHER" id="PTHR46112">
    <property type="entry name" value="AMINOPEPTIDASE"/>
    <property type="match status" value="1"/>
</dbReference>
<dbReference type="Pfam" id="PF00557">
    <property type="entry name" value="Peptidase_M24"/>
    <property type="match status" value="1"/>
</dbReference>
<dbReference type="PROSITE" id="PS00491">
    <property type="entry name" value="PROLINE_PEPTIDASE"/>
    <property type="match status" value="1"/>
</dbReference>
<dbReference type="GO" id="GO:0004177">
    <property type="term" value="F:aminopeptidase activity"/>
    <property type="evidence" value="ECO:0007669"/>
    <property type="project" value="UniProtKB-KW"/>
</dbReference>
<keyword evidence="2 5" id="KW-0479">Metal-binding</keyword>
<comment type="similarity">
    <text evidence="5">Belongs to the peptidase M24B family.</text>
</comment>
<dbReference type="SUPFAM" id="SSF55920">
    <property type="entry name" value="Creatinase/aminopeptidase"/>
    <property type="match status" value="1"/>
</dbReference>
<dbReference type="Pfam" id="PF01321">
    <property type="entry name" value="Creatinase_N"/>
    <property type="match status" value="1"/>
</dbReference>
<keyword evidence="4" id="KW-0482">Metalloprotease</keyword>
<keyword evidence="8" id="KW-0031">Aminopeptidase</keyword>
<dbReference type="GO" id="GO:0008237">
    <property type="term" value="F:metallopeptidase activity"/>
    <property type="evidence" value="ECO:0007669"/>
    <property type="project" value="UniProtKB-KW"/>
</dbReference>
<evidence type="ECO:0000259" key="6">
    <source>
        <dbReference type="Pfam" id="PF00557"/>
    </source>
</evidence>
<evidence type="ECO:0000256" key="1">
    <source>
        <dbReference type="ARBA" id="ARBA00022670"/>
    </source>
</evidence>
<organism evidence="8 9">
    <name type="scientific">Seleniivibrio woodruffii</name>
    <dbReference type="NCBI Taxonomy" id="1078050"/>
    <lineage>
        <taxon>Bacteria</taxon>
        <taxon>Pseudomonadati</taxon>
        <taxon>Deferribacterota</taxon>
        <taxon>Deferribacteres</taxon>
        <taxon>Deferribacterales</taxon>
        <taxon>Geovibrionaceae</taxon>
        <taxon>Seleniivibrio</taxon>
    </lineage>
</organism>
<evidence type="ECO:0000256" key="3">
    <source>
        <dbReference type="ARBA" id="ARBA00022801"/>
    </source>
</evidence>
<dbReference type="PANTHER" id="PTHR46112:SF3">
    <property type="entry name" value="AMINOPEPTIDASE YPDF"/>
    <property type="match status" value="1"/>
</dbReference>
<dbReference type="RefSeq" id="WP_132871846.1">
    <property type="nucleotide sequence ID" value="NZ_SMGG01000003.1"/>
</dbReference>
<evidence type="ECO:0000256" key="4">
    <source>
        <dbReference type="ARBA" id="ARBA00023049"/>
    </source>
</evidence>
<dbReference type="SUPFAM" id="SSF53092">
    <property type="entry name" value="Creatinase/prolidase N-terminal domain"/>
    <property type="match status" value="1"/>
</dbReference>
<protein>
    <submittedName>
        <fullName evidence="8">Xaa-Pro aminopeptidase</fullName>
    </submittedName>
</protein>
<evidence type="ECO:0000256" key="5">
    <source>
        <dbReference type="RuleBase" id="RU000590"/>
    </source>
</evidence>
<dbReference type="GO" id="GO:0046872">
    <property type="term" value="F:metal ion binding"/>
    <property type="evidence" value="ECO:0007669"/>
    <property type="project" value="UniProtKB-KW"/>
</dbReference>
<evidence type="ECO:0000259" key="7">
    <source>
        <dbReference type="Pfam" id="PF01321"/>
    </source>
</evidence>
<proteinExistence type="inferred from homology"/>
<dbReference type="InterPro" id="IPR000587">
    <property type="entry name" value="Creatinase_N"/>
</dbReference>
<keyword evidence="3" id="KW-0378">Hydrolase</keyword>
<dbReference type="InterPro" id="IPR001131">
    <property type="entry name" value="Peptidase_M24B_aminopep-P_CS"/>
</dbReference>
<dbReference type="InterPro" id="IPR029149">
    <property type="entry name" value="Creatin/AminoP/Spt16_N"/>
</dbReference>
<dbReference type="Gene3D" id="3.90.230.10">
    <property type="entry name" value="Creatinase/methionine aminopeptidase superfamily"/>
    <property type="match status" value="1"/>
</dbReference>
<name>A0A4R1KC29_9BACT</name>
<feature type="domain" description="Creatinase N-terminal" evidence="7">
    <location>
        <begin position="4"/>
        <end position="106"/>
    </location>
</feature>
<dbReference type="Gene3D" id="3.40.350.10">
    <property type="entry name" value="Creatinase/prolidase N-terminal domain"/>
    <property type="match status" value="1"/>
</dbReference>
<evidence type="ECO:0000313" key="9">
    <source>
        <dbReference type="Proteomes" id="UP000294614"/>
    </source>
</evidence>
<dbReference type="CDD" id="cd01092">
    <property type="entry name" value="APP-like"/>
    <property type="match status" value="1"/>
</dbReference>
<dbReference type="EMBL" id="SMGG01000003">
    <property type="protein sequence ID" value="TCK62075.1"/>
    <property type="molecule type" value="Genomic_DNA"/>
</dbReference>
<dbReference type="Proteomes" id="UP000294614">
    <property type="component" value="Unassembled WGS sequence"/>
</dbReference>
<keyword evidence="1" id="KW-0645">Protease</keyword>
<keyword evidence="9" id="KW-1185">Reference proteome</keyword>
<dbReference type="OrthoDB" id="9806388at2"/>
<dbReference type="InterPro" id="IPR000994">
    <property type="entry name" value="Pept_M24"/>
</dbReference>
<dbReference type="GO" id="GO:0006508">
    <property type="term" value="P:proteolysis"/>
    <property type="evidence" value="ECO:0007669"/>
    <property type="project" value="UniProtKB-KW"/>
</dbReference>
<accession>A0A4R1KC29</accession>
<reference evidence="8 9" key="1">
    <citation type="submission" date="2019-03" db="EMBL/GenBank/DDBJ databases">
        <title>Genomic Encyclopedia of Type Strains, Phase IV (KMG-IV): sequencing the most valuable type-strain genomes for metagenomic binning, comparative biology and taxonomic classification.</title>
        <authorList>
            <person name="Goeker M."/>
        </authorList>
    </citation>
    <scope>NUCLEOTIDE SEQUENCE [LARGE SCALE GENOMIC DNA]</scope>
    <source>
        <strain evidence="8 9">DSM 24984</strain>
    </source>
</reference>